<dbReference type="PATRIC" id="fig|1008153.3.peg.3745"/>
<evidence type="ECO:0000313" key="2">
    <source>
        <dbReference type="EMBL" id="KYH24569.1"/>
    </source>
</evidence>
<dbReference type="EMBL" id="LTAZ01000013">
    <property type="protein sequence ID" value="KYH24569.1"/>
    <property type="molecule type" value="Genomic_DNA"/>
</dbReference>
<evidence type="ECO:0000313" key="3">
    <source>
        <dbReference type="Proteomes" id="UP000075321"/>
    </source>
</evidence>
<keyword evidence="1" id="KW-0472">Membrane</keyword>
<proteinExistence type="predicted"/>
<feature type="transmembrane region" description="Helical" evidence="1">
    <location>
        <begin position="99"/>
        <end position="118"/>
    </location>
</feature>
<keyword evidence="3" id="KW-1185">Reference proteome</keyword>
<feature type="transmembrane region" description="Helical" evidence="1">
    <location>
        <begin position="138"/>
        <end position="156"/>
    </location>
</feature>
<feature type="transmembrane region" description="Helical" evidence="1">
    <location>
        <begin position="17"/>
        <end position="36"/>
    </location>
</feature>
<keyword evidence="1" id="KW-1133">Transmembrane helix</keyword>
<dbReference type="Proteomes" id="UP000075321">
    <property type="component" value="Unassembled WGS sequence"/>
</dbReference>
<accession>A0A151AAC2</accession>
<feature type="transmembrane region" description="Helical" evidence="1">
    <location>
        <begin position="43"/>
        <end position="61"/>
    </location>
</feature>
<sequence length="286" mass="29510">MLSETGSSSLLGDQREVTLVGGVSTIVLIATSGLAWGGGHQKLLGIAWIAFLGMAVAGWLGERAPHGNASALVWGYGLASGAMITSAAVFLLPQAMNQHATYGGFGVALGLFAGFGAHTLGHRLAHIDIPLDRTLAELTVHALAAGAIIGIIYGNMPRLGPLLGLAIVSHKGPAGYAAVHRYSQQDGDWWAILLPAAGVGVAAMVTSFLALPTSASIRGVVFGFATGVFLHVAMDFLPECELGSEVHESLAYKGDAHAILDRMRIHAVASTAIGGLVVFFAWLIVA</sequence>
<evidence type="ECO:0000256" key="1">
    <source>
        <dbReference type="SAM" id="Phobius"/>
    </source>
</evidence>
<feature type="transmembrane region" description="Helical" evidence="1">
    <location>
        <begin position="189"/>
        <end position="211"/>
    </location>
</feature>
<feature type="transmembrane region" description="Helical" evidence="1">
    <location>
        <begin position="73"/>
        <end position="92"/>
    </location>
</feature>
<name>A0A151AAC2_9EURY</name>
<reference evidence="2 3" key="1">
    <citation type="submission" date="2016-02" db="EMBL/GenBank/DDBJ databases">
        <title>Genome sequence of Halalkalicoccus paucihalophilus DSM 24557.</title>
        <authorList>
            <person name="Poehlein A."/>
            <person name="Daniel R."/>
        </authorList>
    </citation>
    <scope>NUCLEOTIDE SEQUENCE [LARGE SCALE GENOMIC DNA]</scope>
    <source>
        <strain evidence="2 3">DSM 24557</strain>
    </source>
</reference>
<gene>
    <name evidence="2" type="ORF">HAPAU_35520</name>
</gene>
<comment type="caution">
    <text evidence="2">The sequence shown here is derived from an EMBL/GenBank/DDBJ whole genome shotgun (WGS) entry which is preliminary data.</text>
</comment>
<organism evidence="2 3">
    <name type="scientific">Halalkalicoccus paucihalophilus</name>
    <dbReference type="NCBI Taxonomy" id="1008153"/>
    <lineage>
        <taxon>Archaea</taxon>
        <taxon>Methanobacteriati</taxon>
        <taxon>Methanobacteriota</taxon>
        <taxon>Stenosarchaea group</taxon>
        <taxon>Halobacteria</taxon>
        <taxon>Halobacteriales</taxon>
        <taxon>Halococcaceae</taxon>
        <taxon>Halalkalicoccus</taxon>
    </lineage>
</organism>
<keyword evidence="1" id="KW-0812">Transmembrane</keyword>
<feature type="transmembrane region" description="Helical" evidence="1">
    <location>
        <begin position="265"/>
        <end position="285"/>
    </location>
</feature>
<evidence type="ECO:0008006" key="4">
    <source>
        <dbReference type="Google" id="ProtNLM"/>
    </source>
</evidence>
<dbReference type="AlphaFoldDB" id="A0A151AAC2"/>
<feature type="transmembrane region" description="Helical" evidence="1">
    <location>
        <begin position="217"/>
        <end position="237"/>
    </location>
</feature>
<protein>
    <recommendedName>
        <fullName evidence="4">Zinc transporter ZupT</fullName>
    </recommendedName>
</protein>
<dbReference type="RefSeq" id="WP_066385220.1">
    <property type="nucleotide sequence ID" value="NZ_LTAZ01000013.1"/>
</dbReference>